<evidence type="ECO:0000313" key="1">
    <source>
        <dbReference type="Proteomes" id="UP000095286"/>
    </source>
</evidence>
<name>A0AC35U7K8_9BILA</name>
<accession>A0AC35U7K8</accession>
<protein>
    <submittedName>
        <fullName evidence="2">DUF3861 family protein</fullName>
    </submittedName>
</protein>
<dbReference type="WBParaSite" id="RSKR_0000870950.1">
    <property type="protein sequence ID" value="RSKR_0000870950.1"/>
    <property type="gene ID" value="RSKR_0000870950"/>
</dbReference>
<evidence type="ECO:0000313" key="2">
    <source>
        <dbReference type="WBParaSite" id="RSKR_0000870950.1"/>
    </source>
</evidence>
<proteinExistence type="predicted"/>
<organism evidence="1 2">
    <name type="scientific">Rhabditophanes sp. KR3021</name>
    <dbReference type="NCBI Taxonomy" id="114890"/>
    <lineage>
        <taxon>Eukaryota</taxon>
        <taxon>Metazoa</taxon>
        <taxon>Ecdysozoa</taxon>
        <taxon>Nematoda</taxon>
        <taxon>Chromadorea</taxon>
        <taxon>Rhabditida</taxon>
        <taxon>Tylenchina</taxon>
        <taxon>Panagrolaimomorpha</taxon>
        <taxon>Strongyloidoidea</taxon>
        <taxon>Alloionematidae</taxon>
        <taxon>Rhabditophanes</taxon>
    </lineage>
</organism>
<dbReference type="Proteomes" id="UP000095286">
    <property type="component" value="Unplaced"/>
</dbReference>
<sequence>MIVINSTESYLMEQDKENSGFEENTAEYKACINQLKMLLGIPEAIEESLLIKKSIEHICFLENMLTNCDTFMKKNLNK</sequence>
<reference evidence="2" key="1">
    <citation type="submission" date="2016-11" db="UniProtKB">
        <authorList>
            <consortium name="WormBaseParasite"/>
        </authorList>
    </citation>
    <scope>IDENTIFICATION</scope>
    <source>
        <strain evidence="2">KR3021</strain>
    </source>
</reference>